<keyword evidence="3" id="KW-1185">Reference proteome</keyword>
<feature type="domain" description="C2 NT-type" evidence="1">
    <location>
        <begin position="5"/>
        <end position="146"/>
    </location>
</feature>
<evidence type="ECO:0000313" key="3">
    <source>
        <dbReference type="Proteomes" id="UP000179807"/>
    </source>
</evidence>
<dbReference type="InterPro" id="IPR019448">
    <property type="entry name" value="NT-C2"/>
</dbReference>
<dbReference type="RefSeq" id="XP_068364159.1">
    <property type="nucleotide sequence ID" value="XM_068500777.1"/>
</dbReference>
<comment type="caution">
    <text evidence="2">The sequence shown here is derived from an EMBL/GenBank/DDBJ whole genome shotgun (WGS) entry which is preliminary data.</text>
</comment>
<protein>
    <recommendedName>
        <fullName evidence="1">C2 NT-type domain-containing protein</fullName>
    </recommendedName>
</protein>
<dbReference type="EMBL" id="MLAK01000595">
    <property type="protein sequence ID" value="OHT11023.1"/>
    <property type="molecule type" value="Genomic_DNA"/>
</dbReference>
<dbReference type="Pfam" id="PF10358">
    <property type="entry name" value="NT-C2"/>
    <property type="match status" value="1"/>
</dbReference>
<name>A0A1J4KI08_9EUKA</name>
<dbReference type="GeneID" id="94835481"/>
<dbReference type="Proteomes" id="UP000179807">
    <property type="component" value="Unassembled WGS sequence"/>
</dbReference>
<proteinExistence type="predicted"/>
<organism evidence="2 3">
    <name type="scientific">Tritrichomonas foetus</name>
    <dbReference type="NCBI Taxonomy" id="1144522"/>
    <lineage>
        <taxon>Eukaryota</taxon>
        <taxon>Metamonada</taxon>
        <taxon>Parabasalia</taxon>
        <taxon>Tritrichomonadida</taxon>
        <taxon>Tritrichomonadidae</taxon>
        <taxon>Tritrichomonas</taxon>
    </lineage>
</organism>
<evidence type="ECO:0000259" key="1">
    <source>
        <dbReference type="PROSITE" id="PS51840"/>
    </source>
</evidence>
<reference evidence="2" key="1">
    <citation type="submission" date="2016-10" db="EMBL/GenBank/DDBJ databases">
        <authorList>
            <person name="Benchimol M."/>
            <person name="Almeida L.G."/>
            <person name="Vasconcelos A.T."/>
            <person name="Perreira-Neves A."/>
            <person name="Rosa I.A."/>
            <person name="Tasca T."/>
            <person name="Bogo M.R."/>
            <person name="de Souza W."/>
        </authorList>
    </citation>
    <scope>NUCLEOTIDE SEQUENCE [LARGE SCALE GENOMIC DNA]</scope>
    <source>
        <strain evidence="2">K</strain>
    </source>
</reference>
<dbReference type="AlphaFoldDB" id="A0A1J4KI08"/>
<evidence type="ECO:0000313" key="2">
    <source>
        <dbReference type="EMBL" id="OHT11023.1"/>
    </source>
</evidence>
<accession>A0A1J4KI08</accession>
<dbReference type="VEuPathDB" id="TrichDB:TRFO_19411"/>
<sequence length="673" mass="79166">MSKRLFKTGWKKYKALVVFTIHTVKLPQSFGDGFRVEWYRGNLHGQTEKVYCNDHSELVFENRFRFNTKFKINEKEKTIRPKYLSFVLKRFIFFYEKKKTYGKLQLNISTFLFFFSSSSSPLTSLFQLESPFVFFSFMLLTVQASCVESISNESTNTLTDYKNLTSSEYDSMYSLMSNEYDGEWDTSDPIFNNIFFENISSNHLINTNLSNNYHFFLNISQNDSNDDQNDSNDDFFFSNTDQSRLNDDLNNSIYFFFNICNSTKSQNQFPELSGFERISKTPKRSLKQLRNSSPYDFEVADTGNPYSQKISNFLAPRPKKVNLTQQGTINFLKSVLMEEWETITQFNNNQSLSFEFSRVPKSSSVIFAAICHSQILEEGKFSMSIFQQIEENFTTKFEVGKFIKSSQIDKFVVIIYLLALIKKESTKTNDKISSYRVNKIMNSISEAAFHTIDQFIKDFFYNFQCFIDDLLNAKNDSETLLYLFLEKFELFLSLFTRQDERGKFSEDIKSFLIRRFFEHFDAFLLNSVICSKRNCTFSNSVVWNSFASLLNTRYENSLTYFRESATVLQMSKQITQNPFCMNDICPHLTGPIILTLLKHQTSDEYHNEENDLSLFIKYTKNDSIVSDLQVQPLSWNRIEEIVMELNTENWKEFSFDQKTARVFPFLSDYFHVY</sequence>
<gene>
    <name evidence="2" type="ORF">TRFO_19411</name>
</gene>
<dbReference type="PROSITE" id="PS51840">
    <property type="entry name" value="C2_NT"/>
    <property type="match status" value="1"/>
</dbReference>